<feature type="transmembrane region" description="Helical" evidence="7">
    <location>
        <begin position="443"/>
        <end position="462"/>
    </location>
</feature>
<gene>
    <name evidence="10" type="ORF">BECKFM1743A_GA0114220_107631</name>
    <name evidence="11" type="ORF">BECKFM1743B_GA0114221_106041</name>
    <name evidence="9" type="ORF">BECKFM1743C_GA0114222_107391</name>
</gene>
<feature type="transmembrane region" description="Helical" evidence="7">
    <location>
        <begin position="142"/>
        <end position="166"/>
    </location>
</feature>
<evidence type="ECO:0000256" key="2">
    <source>
        <dbReference type="ARBA" id="ARBA00022448"/>
    </source>
</evidence>
<dbReference type="PANTHER" id="PTHR23519:SF1">
    <property type="entry name" value="AUTOPHAGY-RELATED PROTEIN 22"/>
    <property type="match status" value="1"/>
</dbReference>
<evidence type="ECO:0000256" key="4">
    <source>
        <dbReference type="ARBA" id="ARBA00022989"/>
    </source>
</evidence>
<evidence type="ECO:0000256" key="3">
    <source>
        <dbReference type="ARBA" id="ARBA00022692"/>
    </source>
</evidence>
<keyword evidence="4 7" id="KW-1133">Transmembrane helix</keyword>
<feature type="transmembrane region" description="Helical" evidence="7">
    <location>
        <begin position="378"/>
        <end position="400"/>
    </location>
</feature>
<dbReference type="GO" id="GO:0012505">
    <property type="term" value="C:endomembrane system"/>
    <property type="evidence" value="ECO:0007669"/>
    <property type="project" value="UniProtKB-SubCell"/>
</dbReference>
<dbReference type="InterPro" id="IPR024671">
    <property type="entry name" value="Atg22-like"/>
</dbReference>
<dbReference type="AlphaFoldDB" id="A0A450TWT0"/>
<dbReference type="InterPro" id="IPR020846">
    <property type="entry name" value="MFS_dom"/>
</dbReference>
<feature type="transmembrane region" description="Helical" evidence="7">
    <location>
        <begin position="103"/>
        <end position="130"/>
    </location>
</feature>
<keyword evidence="3 7" id="KW-0812">Transmembrane</keyword>
<keyword evidence="2" id="KW-0813">Transport</keyword>
<dbReference type="PROSITE" id="PS50850">
    <property type="entry name" value="MFS"/>
    <property type="match status" value="1"/>
</dbReference>
<feature type="transmembrane region" description="Helical" evidence="7">
    <location>
        <begin position="186"/>
        <end position="204"/>
    </location>
</feature>
<dbReference type="SUPFAM" id="SSF103473">
    <property type="entry name" value="MFS general substrate transporter"/>
    <property type="match status" value="1"/>
</dbReference>
<feature type="transmembrane region" description="Helical" evidence="7">
    <location>
        <begin position="324"/>
        <end position="342"/>
    </location>
</feature>
<evidence type="ECO:0000259" key="8">
    <source>
        <dbReference type="PROSITE" id="PS50850"/>
    </source>
</evidence>
<dbReference type="InterPro" id="IPR036259">
    <property type="entry name" value="MFS_trans_sf"/>
</dbReference>
<organism evidence="9">
    <name type="scientific">Candidatus Kentrum sp. FM</name>
    <dbReference type="NCBI Taxonomy" id="2126340"/>
    <lineage>
        <taxon>Bacteria</taxon>
        <taxon>Pseudomonadati</taxon>
        <taxon>Pseudomonadota</taxon>
        <taxon>Gammaproteobacteria</taxon>
        <taxon>Candidatus Kentrum</taxon>
    </lineage>
</organism>
<feature type="transmembrane region" description="Helical" evidence="7">
    <location>
        <begin position="292"/>
        <end position="312"/>
    </location>
</feature>
<feature type="domain" description="Major facilitator superfamily (MFS) profile" evidence="8">
    <location>
        <begin position="287"/>
        <end position="483"/>
    </location>
</feature>
<accession>A0A450TWT0</accession>
<feature type="region of interest" description="Disordered" evidence="6">
    <location>
        <begin position="211"/>
        <end position="266"/>
    </location>
</feature>
<dbReference type="PANTHER" id="PTHR23519">
    <property type="entry name" value="AUTOPHAGY-RELATED PROTEIN 22"/>
    <property type="match status" value="1"/>
</dbReference>
<protein>
    <submittedName>
        <fullName evidence="9">MFS transporter, UMF1 family</fullName>
    </submittedName>
</protein>
<evidence type="ECO:0000256" key="6">
    <source>
        <dbReference type="SAM" id="MobiDB-lite"/>
    </source>
</evidence>
<dbReference type="InterPro" id="IPR050495">
    <property type="entry name" value="ATG22/LtaA_families"/>
</dbReference>
<feature type="transmembrane region" description="Helical" evidence="7">
    <location>
        <begin position="12"/>
        <end position="33"/>
    </location>
</feature>
<dbReference type="GO" id="GO:0022857">
    <property type="term" value="F:transmembrane transporter activity"/>
    <property type="evidence" value="ECO:0007669"/>
    <property type="project" value="InterPro"/>
</dbReference>
<feature type="compositionally biased region" description="Basic and acidic residues" evidence="6">
    <location>
        <begin position="229"/>
        <end position="247"/>
    </location>
</feature>
<evidence type="ECO:0000256" key="7">
    <source>
        <dbReference type="SAM" id="Phobius"/>
    </source>
</evidence>
<reference evidence="9" key="1">
    <citation type="submission" date="2019-02" db="EMBL/GenBank/DDBJ databases">
        <authorList>
            <person name="Gruber-Vodicka R. H."/>
            <person name="Seah K. B. B."/>
        </authorList>
    </citation>
    <scope>NUCLEOTIDE SEQUENCE</scope>
    <source>
        <strain evidence="10">BECK_BZ163</strain>
        <strain evidence="11">BECK_BZ164</strain>
        <strain evidence="9">BECK_BZ165</strain>
    </source>
</reference>
<evidence type="ECO:0000313" key="11">
    <source>
        <dbReference type="EMBL" id="VFK19227.1"/>
    </source>
</evidence>
<evidence type="ECO:0000256" key="1">
    <source>
        <dbReference type="ARBA" id="ARBA00004127"/>
    </source>
</evidence>
<dbReference type="EMBL" id="CAADEZ010000763">
    <property type="protein sequence ID" value="VFJ74197.1"/>
    <property type="molecule type" value="Genomic_DNA"/>
</dbReference>
<feature type="transmembrane region" description="Helical" evidence="7">
    <location>
        <begin position="412"/>
        <end position="437"/>
    </location>
</feature>
<dbReference type="Pfam" id="PF11700">
    <property type="entry name" value="ATG22"/>
    <property type="match status" value="1"/>
</dbReference>
<evidence type="ECO:0000313" key="10">
    <source>
        <dbReference type="EMBL" id="VFJ74197.1"/>
    </source>
</evidence>
<proteinExistence type="predicted"/>
<feature type="transmembrane region" description="Helical" evidence="7">
    <location>
        <begin position="354"/>
        <end position="372"/>
    </location>
</feature>
<evidence type="ECO:0000256" key="5">
    <source>
        <dbReference type="ARBA" id="ARBA00023136"/>
    </source>
</evidence>
<dbReference type="EMBL" id="CAADFL010000604">
    <property type="protein sequence ID" value="VFK19227.1"/>
    <property type="molecule type" value="Genomic_DNA"/>
</dbReference>
<sequence>MTHNKIIYAWATYDWANSAFAALVVTFVYSAYFTQAIAPDEVTGMALWSWAVTSSGILVALAAPFLGLIADRGQGRHRYLTLATLVCITATAALTFIEPGQPQGVLLALVIFVIANVAFEIGMVFYNAFLPDIAPPERLGRVSGLGWGLGYVGGIGCLAIALLVFVRDTPLFGIATEAGFHYRATNLLVALWFLVFSLPMLVLVPRVSTPRVSTPRISTPGAMNLSPDNRNRPVDKPPEREPRDSRRALPVPSPAEESRRRSGQPETFGEWATGLWETLAEIRAYRDTLRLLLARLIYNDGLVTVFAFGGIYAAGTFDMPLSEVIRFGIAINIAAALGTWVFGSVDDRFGGKVTILITLLAMVGFTLLAAMAPDKTWFWVAGLGIGIFVGPNQAASRSLLSRFAPARHRGEFFGFFAFSGKLTAFLGPLLMGIVTQWSGSQRVGIATALVFFIVGGVLLLGVDEKRGVARAQYDERALQDSRC</sequence>
<dbReference type="EMBL" id="CAADFA010000739">
    <property type="protein sequence ID" value="VFJ73507.1"/>
    <property type="molecule type" value="Genomic_DNA"/>
</dbReference>
<evidence type="ECO:0000313" key="9">
    <source>
        <dbReference type="EMBL" id="VFJ73507.1"/>
    </source>
</evidence>
<feature type="transmembrane region" description="Helical" evidence="7">
    <location>
        <begin position="79"/>
        <end position="97"/>
    </location>
</feature>
<comment type="subcellular location">
    <subcellularLocation>
        <location evidence="1">Endomembrane system</location>
        <topology evidence="1">Multi-pass membrane protein</topology>
    </subcellularLocation>
</comment>
<name>A0A450TWT0_9GAMM</name>
<feature type="transmembrane region" description="Helical" evidence="7">
    <location>
        <begin position="45"/>
        <end position="67"/>
    </location>
</feature>
<dbReference type="Gene3D" id="1.20.1250.20">
    <property type="entry name" value="MFS general substrate transporter like domains"/>
    <property type="match status" value="1"/>
</dbReference>
<keyword evidence="5 7" id="KW-0472">Membrane</keyword>